<reference evidence="1 2" key="1">
    <citation type="journal article" date="2013" name="Curr. Biol.">
        <title>The Genome of the Foraminiferan Reticulomyxa filosa.</title>
        <authorList>
            <person name="Glockner G."/>
            <person name="Hulsmann N."/>
            <person name="Schleicher M."/>
            <person name="Noegel A.A."/>
            <person name="Eichinger L."/>
            <person name="Gallinger C."/>
            <person name="Pawlowski J."/>
            <person name="Sierra R."/>
            <person name="Euteneuer U."/>
            <person name="Pillet L."/>
            <person name="Moustafa A."/>
            <person name="Platzer M."/>
            <person name="Groth M."/>
            <person name="Szafranski K."/>
            <person name="Schliwa M."/>
        </authorList>
    </citation>
    <scope>NUCLEOTIDE SEQUENCE [LARGE SCALE GENOMIC DNA]</scope>
</reference>
<protein>
    <submittedName>
        <fullName evidence="1">Uncharacterized protein</fullName>
    </submittedName>
</protein>
<accession>X6LHT3</accession>
<dbReference type="AlphaFoldDB" id="X6LHT3"/>
<feature type="non-terminal residue" evidence="1">
    <location>
        <position position="131"/>
    </location>
</feature>
<organism evidence="1 2">
    <name type="scientific">Reticulomyxa filosa</name>
    <dbReference type="NCBI Taxonomy" id="46433"/>
    <lineage>
        <taxon>Eukaryota</taxon>
        <taxon>Sar</taxon>
        <taxon>Rhizaria</taxon>
        <taxon>Retaria</taxon>
        <taxon>Foraminifera</taxon>
        <taxon>Monothalamids</taxon>
        <taxon>Reticulomyxidae</taxon>
        <taxon>Reticulomyxa</taxon>
    </lineage>
</organism>
<name>X6LHT3_RETFI</name>
<keyword evidence="2" id="KW-1185">Reference proteome</keyword>
<dbReference type="Proteomes" id="UP000023152">
    <property type="component" value="Unassembled WGS sequence"/>
</dbReference>
<evidence type="ECO:0000313" key="1">
    <source>
        <dbReference type="EMBL" id="ETO00702.1"/>
    </source>
</evidence>
<dbReference type="EMBL" id="ASPP01040230">
    <property type="protein sequence ID" value="ETO00702.1"/>
    <property type="molecule type" value="Genomic_DNA"/>
</dbReference>
<comment type="caution">
    <text evidence="1">The sequence shown here is derived from an EMBL/GenBank/DDBJ whole genome shotgun (WGS) entry which is preliminary data.</text>
</comment>
<evidence type="ECO:0000313" key="2">
    <source>
        <dbReference type="Proteomes" id="UP000023152"/>
    </source>
</evidence>
<sequence length="131" mass="14915">LPPTLFVCFANEKKQRRQMEIDPVQANIPDGMILTQQPQQMLLLQQLQSQNRVTPQQGAQPMLVSPLTQVQSNFSQQPFSQSQIDHCNNMIQDFDNNNNNIPLQSVTLTSPSVLEELLLLQFHDNPILAHQ</sequence>
<proteinExistence type="predicted"/>
<feature type="non-terminal residue" evidence="1">
    <location>
        <position position="1"/>
    </location>
</feature>
<gene>
    <name evidence="1" type="ORF">RFI_36738</name>
</gene>